<evidence type="ECO:0000256" key="8">
    <source>
        <dbReference type="SAM" id="MobiDB-lite"/>
    </source>
</evidence>
<evidence type="ECO:0000256" key="7">
    <source>
        <dbReference type="ARBA" id="ARBA00023136"/>
    </source>
</evidence>
<accession>A0A5C3QWA0</accession>
<dbReference type="Proteomes" id="UP000305067">
    <property type="component" value="Unassembled WGS sequence"/>
</dbReference>
<dbReference type="GO" id="GO:0005886">
    <property type="term" value="C:plasma membrane"/>
    <property type="evidence" value="ECO:0007669"/>
    <property type="project" value="UniProtKB-SubCell"/>
</dbReference>
<keyword evidence="7 9" id="KW-0472">Membrane</keyword>
<keyword evidence="3" id="KW-0813">Transport</keyword>
<dbReference type="OrthoDB" id="165352at2759"/>
<keyword evidence="5 9" id="KW-0812">Transmembrane</keyword>
<dbReference type="SUPFAM" id="SSF144083">
    <property type="entry name" value="Magnesium transport protein CorA, transmembrane region"/>
    <property type="match status" value="1"/>
</dbReference>
<dbReference type="GO" id="GO:0000287">
    <property type="term" value="F:magnesium ion binding"/>
    <property type="evidence" value="ECO:0007669"/>
    <property type="project" value="TreeGrafter"/>
</dbReference>
<organism evidence="10 11">
    <name type="scientific">Pterulicium gracile</name>
    <dbReference type="NCBI Taxonomy" id="1884261"/>
    <lineage>
        <taxon>Eukaryota</taxon>
        <taxon>Fungi</taxon>
        <taxon>Dikarya</taxon>
        <taxon>Basidiomycota</taxon>
        <taxon>Agaricomycotina</taxon>
        <taxon>Agaricomycetes</taxon>
        <taxon>Agaricomycetidae</taxon>
        <taxon>Agaricales</taxon>
        <taxon>Pleurotineae</taxon>
        <taxon>Pterulaceae</taxon>
        <taxon>Pterulicium</taxon>
    </lineage>
</organism>
<feature type="compositionally biased region" description="Polar residues" evidence="8">
    <location>
        <begin position="26"/>
        <end position="36"/>
    </location>
</feature>
<proteinExistence type="inferred from homology"/>
<evidence type="ECO:0000313" key="11">
    <source>
        <dbReference type="Proteomes" id="UP000305067"/>
    </source>
</evidence>
<dbReference type="GO" id="GO:0015095">
    <property type="term" value="F:magnesium ion transmembrane transporter activity"/>
    <property type="evidence" value="ECO:0007669"/>
    <property type="project" value="TreeGrafter"/>
</dbReference>
<evidence type="ECO:0000256" key="1">
    <source>
        <dbReference type="ARBA" id="ARBA00004651"/>
    </source>
</evidence>
<dbReference type="EMBL" id="ML178815">
    <property type="protein sequence ID" value="TFL06266.1"/>
    <property type="molecule type" value="Genomic_DNA"/>
</dbReference>
<comment type="similarity">
    <text evidence="2">Belongs to the CorA metal ion transporter (MIT) (TC 1.A.35) family.</text>
</comment>
<feature type="compositionally biased region" description="Low complexity" evidence="8">
    <location>
        <begin position="276"/>
        <end position="287"/>
    </location>
</feature>
<feature type="transmembrane region" description="Helical" evidence="9">
    <location>
        <begin position="605"/>
        <end position="627"/>
    </location>
</feature>
<name>A0A5C3QWA0_9AGAR</name>
<evidence type="ECO:0008006" key="12">
    <source>
        <dbReference type="Google" id="ProtNLM"/>
    </source>
</evidence>
<dbReference type="InterPro" id="IPR045861">
    <property type="entry name" value="CorA_cytoplasmic_dom"/>
</dbReference>
<dbReference type="AlphaFoldDB" id="A0A5C3QWA0"/>
<evidence type="ECO:0000256" key="2">
    <source>
        <dbReference type="ARBA" id="ARBA00009765"/>
    </source>
</evidence>
<keyword evidence="11" id="KW-1185">Reference proteome</keyword>
<dbReference type="STRING" id="1884261.A0A5C3QWA0"/>
<protein>
    <recommendedName>
        <fullName evidence="12">Cora-domain-containing protein</fullName>
    </recommendedName>
</protein>
<dbReference type="Pfam" id="PF01544">
    <property type="entry name" value="CorA"/>
    <property type="match status" value="1"/>
</dbReference>
<feature type="transmembrane region" description="Helical" evidence="9">
    <location>
        <begin position="574"/>
        <end position="593"/>
    </location>
</feature>
<feature type="region of interest" description="Disordered" evidence="8">
    <location>
        <begin position="1"/>
        <end position="102"/>
    </location>
</feature>
<gene>
    <name evidence="10" type="ORF">BDV98DRAFT_499232</name>
</gene>
<reference evidence="10 11" key="1">
    <citation type="journal article" date="2019" name="Nat. Ecol. Evol.">
        <title>Megaphylogeny resolves global patterns of mushroom evolution.</title>
        <authorList>
            <person name="Varga T."/>
            <person name="Krizsan K."/>
            <person name="Foldi C."/>
            <person name="Dima B."/>
            <person name="Sanchez-Garcia M."/>
            <person name="Sanchez-Ramirez S."/>
            <person name="Szollosi G.J."/>
            <person name="Szarkandi J.G."/>
            <person name="Papp V."/>
            <person name="Albert L."/>
            <person name="Andreopoulos W."/>
            <person name="Angelini C."/>
            <person name="Antonin V."/>
            <person name="Barry K.W."/>
            <person name="Bougher N.L."/>
            <person name="Buchanan P."/>
            <person name="Buyck B."/>
            <person name="Bense V."/>
            <person name="Catcheside P."/>
            <person name="Chovatia M."/>
            <person name="Cooper J."/>
            <person name="Damon W."/>
            <person name="Desjardin D."/>
            <person name="Finy P."/>
            <person name="Geml J."/>
            <person name="Haridas S."/>
            <person name="Hughes K."/>
            <person name="Justo A."/>
            <person name="Karasinski D."/>
            <person name="Kautmanova I."/>
            <person name="Kiss B."/>
            <person name="Kocsube S."/>
            <person name="Kotiranta H."/>
            <person name="LaButti K.M."/>
            <person name="Lechner B.E."/>
            <person name="Liimatainen K."/>
            <person name="Lipzen A."/>
            <person name="Lukacs Z."/>
            <person name="Mihaltcheva S."/>
            <person name="Morgado L.N."/>
            <person name="Niskanen T."/>
            <person name="Noordeloos M.E."/>
            <person name="Ohm R.A."/>
            <person name="Ortiz-Santana B."/>
            <person name="Ovrebo C."/>
            <person name="Racz N."/>
            <person name="Riley R."/>
            <person name="Savchenko A."/>
            <person name="Shiryaev A."/>
            <person name="Soop K."/>
            <person name="Spirin V."/>
            <person name="Szebenyi C."/>
            <person name="Tomsovsky M."/>
            <person name="Tulloss R.E."/>
            <person name="Uehling J."/>
            <person name="Grigoriev I.V."/>
            <person name="Vagvolgyi C."/>
            <person name="Papp T."/>
            <person name="Martin F.M."/>
            <person name="Miettinen O."/>
            <person name="Hibbett D.S."/>
            <person name="Nagy L.G."/>
        </authorList>
    </citation>
    <scope>NUCLEOTIDE SEQUENCE [LARGE SCALE GENOMIC DNA]</scope>
    <source>
        <strain evidence="10 11">CBS 309.79</strain>
    </source>
</reference>
<feature type="compositionally biased region" description="Low complexity" evidence="8">
    <location>
        <begin position="81"/>
        <end position="91"/>
    </location>
</feature>
<evidence type="ECO:0000256" key="9">
    <source>
        <dbReference type="SAM" id="Phobius"/>
    </source>
</evidence>
<dbReference type="PANTHER" id="PTHR46494:SF1">
    <property type="entry name" value="CORA FAMILY METAL ION TRANSPORTER (EUROFUNG)"/>
    <property type="match status" value="1"/>
</dbReference>
<feature type="compositionally biased region" description="Polar residues" evidence="8">
    <location>
        <begin position="66"/>
        <end position="77"/>
    </location>
</feature>
<dbReference type="InterPro" id="IPR045863">
    <property type="entry name" value="CorA_TM1_TM2"/>
</dbReference>
<keyword evidence="4" id="KW-1003">Cell membrane</keyword>
<keyword evidence="6 9" id="KW-1133">Transmembrane helix</keyword>
<evidence type="ECO:0000313" key="10">
    <source>
        <dbReference type="EMBL" id="TFL06266.1"/>
    </source>
</evidence>
<comment type="subcellular location">
    <subcellularLocation>
        <location evidence="1">Cell membrane</location>
        <topology evidence="1">Multi-pass membrane protein</topology>
    </subcellularLocation>
</comment>
<evidence type="ECO:0000256" key="3">
    <source>
        <dbReference type="ARBA" id="ARBA00022448"/>
    </source>
</evidence>
<dbReference type="GO" id="GO:0050897">
    <property type="term" value="F:cobalt ion binding"/>
    <property type="evidence" value="ECO:0007669"/>
    <property type="project" value="TreeGrafter"/>
</dbReference>
<evidence type="ECO:0000256" key="5">
    <source>
        <dbReference type="ARBA" id="ARBA00022692"/>
    </source>
</evidence>
<dbReference type="PANTHER" id="PTHR46494">
    <property type="entry name" value="CORA FAMILY METAL ION TRANSPORTER (EUROFUNG)"/>
    <property type="match status" value="1"/>
</dbReference>
<evidence type="ECO:0000256" key="4">
    <source>
        <dbReference type="ARBA" id="ARBA00022475"/>
    </source>
</evidence>
<dbReference type="GO" id="GO:0015087">
    <property type="term" value="F:cobalt ion transmembrane transporter activity"/>
    <property type="evidence" value="ECO:0007669"/>
    <property type="project" value="TreeGrafter"/>
</dbReference>
<dbReference type="Gene3D" id="1.20.58.340">
    <property type="entry name" value="Magnesium transport protein CorA, transmembrane region"/>
    <property type="match status" value="2"/>
</dbReference>
<evidence type="ECO:0000256" key="6">
    <source>
        <dbReference type="ARBA" id="ARBA00022989"/>
    </source>
</evidence>
<dbReference type="SUPFAM" id="SSF143865">
    <property type="entry name" value="CorA soluble domain-like"/>
    <property type="match status" value="1"/>
</dbReference>
<feature type="region of interest" description="Disordered" evidence="8">
    <location>
        <begin position="271"/>
        <end position="315"/>
    </location>
</feature>
<dbReference type="Gene3D" id="3.30.460.20">
    <property type="entry name" value="CorA soluble domain-like"/>
    <property type="match status" value="1"/>
</dbReference>
<sequence>MPRENSFSDSDGRSLTPDLDDVHVTASPSTYTTTSNPQPPPALRINTDDTHFVSPPHAHAHAHFDTPQTQTQAQSVRSPVRSTRTAATTRTRASRTHITQTPRERFKTTVRKVIQMHRSTSVLINGDIGAEPGVDPRRNSAQLNYGHIHQECVVQVVDYSSVRCSVGRRMGNSEFLGMLNSPMGFQRDPWVKVRWINVGGVSWDLISALAIKYDLHPLAIEDVLHTRDHSRSKADYYSKHLFIRAVCHRLLNANNSIEELQDALSNANNIVPPQPFSSSSPFSSPSSADIPIPRSESPSDMGDEDERGMKGGGDEERVPYVEREHAVVNGVSRKTTLMYLERDAQRVRGDGEKTKAQRAAKNEITLDQLKKEERVPVSIKPMFMFLMRDGTVISMHASPSIEFTAPIAARLQQRDTLLRRSADPSMLLQSILDLIVDQAMEVVAAYHDKIKKFEKQVLLKRKMATVTNLHILSSDLVMHKRTLAPLKTLIYGLRRYDLDRCAALVDPEAPGEGTMKEPVVGYMSHKSKIYLADVHDHAEYIITSLDMFASITENLINYTFNMASYEMNVVMRQLTTATIIFLPLTFLCGYFGVGPPSSSQHNDAYHFWVLAIPVCAVIVPLFMWADIQRGVHYMQKKVLAKKVVRSVDSKVSNLCRVAMGG</sequence>
<dbReference type="InterPro" id="IPR002523">
    <property type="entry name" value="MgTranspt_CorA/ZnTranspt_ZntB"/>
</dbReference>